<evidence type="ECO:0000313" key="4">
    <source>
        <dbReference type="EMBL" id="SMB83315.1"/>
    </source>
</evidence>
<feature type="modified residue" description="4-aspartylphosphate" evidence="2">
    <location>
        <position position="61"/>
    </location>
</feature>
<evidence type="ECO:0000259" key="3">
    <source>
        <dbReference type="PROSITE" id="PS50110"/>
    </source>
</evidence>
<gene>
    <name evidence="4" type="ORF">SAMN00790413_04349</name>
</gene>
<name>A0A1W1UQA7_9DEIO</name>
<dbReference type="AlphaFoldDB" id="A0A1W1UQA7"/>
<sequence>MTLRPDVFSLLLVDDDPDDILLAETALDELSTSVDVEILRNGEQALKRLQQKPTPDLVLMDMNMPRLSGLEVLLELRHSARDLKVVLWSSGWQPLDESRVLASGGQAYLHKPTSYSALVTLLKALVQGVV</sequence>
<dbReference type="InterPro" id="IPR050595">
    <property type="entry name" value="Bact_response_regulator"/>
</dbReference>
<accession>A0A1W1UQA7</accession>
<dbReference type="EMBL" id="FWWU01000006">
    <property type="protein sequence ID" value="SMB83315.1"/>
    <property type="molecule type" value="Genomic_DNA"/>
</dbReference>
<feature type="domain" description="Response regulatory" evidence="3">
    <location>
        <begin position="9"/>
        <end position="126"/>
    </location>
</feature>
<dbReference type="InterPro" id="IPR011006">
    <property type="entry name" value="CheY-like_superfamily"/>
</dbReference>
<proteinExistence type="predicted"/>
<dbReference type="STRING" id="695939.SAMN00790413_04349"/>
<dbReference type="SMART" id="SM00448">
    <property type="entry name" value="REC"/>
    <property type="match status" value="1"/>
</dbReference>
<evidence type="ECO:0000256" key="1">
    <source>
        <dbReference type="ARBA" id="ARBA00022553"/>
    </source>
</evidence>
<reference evidence="4 5" key="1">
    <citation type="submission" date="2017-04" db="EMBL/GenBank/DDBJ databases">
        <authorList>
            <person name="Afonso C.L."/>
            <person name="Miller P.J."/>
            <person name="Scott M.A."/>
            <person name="Spackman E."/>
            <person name="Goraichik I."/>
            <person name="Dimitrov K.M."/>
            <person name="Suarez D.L."/>
            <person name="Swayne D.E."/>
        </authorList>
    </citation>
    <scope>NUCLEOTIDE SEQUENCE [LARGE SCALE GENOMIC DNA]</scope>
    <source>
        <strain evidence="4 5">KR-140</strain>
    </source>
</reference>
<dbReference type="PANTHER" id="PTHR44591">
    <property type="entry name" value="STRESS RESPONSE REGULATOR PROTEIN 1"/>
    <property type="match status" value="1"/>
</dbReference>
<dbReference type="SUPFAM" id="SSF52172">
    <property type="entry name" value="CheY-like"/>
    <property type="match status" value="1"/>
</dbReference>
<organism evidence="4 5">
    <name type="scientific">Deinococcus hopiensis KR-140</name>
    <dbReference type="NCBI Taxonomy" id="695939"/>
    <lineage>
        <taxon>Bacteria</taxon>
        <taxon>Thermotogati</taxon>
        <taxon>Deinococcota</taxon>
        <taxon>Deinococci</taxon>
        <taxon>Deinococcales</taxon>
        <taxon>Deinococcaceae</taxon>
        <taxon>Deinococcus</taxon>
    </lineage>
</organism>
<dbReference type="PROSITE" id="PS50110">
    <property type="entry name" value="RESPONSE_REGULATORY"/>
    <property type="match status" value="1"/>
</dbReference>
<protein>
    <submittedName>
        <fullName evidence="4">CheY chemotaxis protein or a CheY-like REC (Receiver) domain</fullName>
    </submittedName>
</protein>
<evidence type="ECO:0000313" key="5">
    <source>
        <dbReference type="Proteomes" id="UP000192582"/>
    </source>
</evidence>
<dbReference type="Pfam" id="PF00072">
    <property type="entry name" value="Response_reg"/>
    <property type="match status" value="1"/>
</dbReference>
<dbReference type="PANTHER" id="PTHR44591:SF23">
    <property type="entry name" value="CHEY SUBFAMILY"/>
    <property type="match status" value="1"/>
</dbReference>
<dbReference type="InterPro" id="IPR001789">
    <property type="entry name" value="Sig_transdc_resp-reg_receiver"/>
</dbReference>
<evidence type="ECO:0000256" key="2">
    <source>
        <dbReference type="PROSITE-ProRule" id="PRU00169"/>
    </source>
</evidence>
<dbReference type="Proteomes" id="UP000192582">
    <property type="component" value="Unassembled WGS sequence"/>
</dbReference>
<dbReference type="RefSeq" id="WP_170928525.1">
    <property type="nucleotide sequence ID" value="NZ_FWWU01000006.1"/>
</dbReference>
<dbReference type="GO" id="GO:0000160">
    <property type="term" value="P:phosphorelay signal transduction system"/>
    <property type="evidence" value="ECO:0007669"/>
    <property type="project" value="InterPro"/>
</dbReference>
<keyword evidence="1 2" id="KW-0597">Phosphoprotein</keyword>
<dbReference type="Gene3D" id="3.40.50.2300">
    <property type="match status" value="1"/>
</dbReference>
<keyword evidence="5" id="KW-1185">Reference proteome</keyword>